<dbReference type="Gene3D" id="3.30.40.10">
    <property type="entry name" value="Zinc/RING finger domain, C3HC4 (zinc finger)"/>
    <property type="match status" value="1"/>
</dbReference>
<feature type="region of interest" description="Disordered" evidence="5">
    <location>
        <begin position="535"/>
        <end position="559"/>
    </location>
</feature>
<dbReference type="OrthoDB" id="787137at2759"/>
<feature type="compositionally biased region" description="Polar residues" evidence="5">
    <location>
        <begin position="298"/>
        <end position="307"/>
    </location>
</feature>
<dbReference type="InterPro" id="IPR019786">
    <property type="entry name" value="Zinc_finger_PHD-type_CS"/>
</dbReference>
<dbReference type="InterPro" id="IPR011011">
    <property type="entry name" value="Znf_FYVE_PHD"/>
</dbReference>
<dbReference type="AlphaFoldDB" id="A0A835DNJ8"/>
<evidence type="ECO:0000256" key="3">
    <source>
        <dbReference type="ARBA" id="ARBA00022833"/>
    </source>
</evidence>
<dbReference type="OMA" id="LAMWEDI"/>
<evidence type="ECO:0000259" key="6">
    <source>
        <dbReference type="PROSITE" id="PS50016"/>
    </source>
</evidence>
<dbReference type="SMART" id="SM00249">
    <property type="entry name" value="PHD"/>
    <property type="match status" value="1"/>
</dbReference>
<dbReference type="EMBL" id="JABCRI010000002">
    <property type="protein sequence ID" value="KAF8410803.1"/>
    <property type="molecule type" value="Genomic_DNA"/>
</dbReference>
<keyword evidence="8" id="KW-1185">Reference proteome</keyword>
<keyword evidence="2 4" id="KW-0863">Zinc-finger</keyword>
<dbReference type="Gene3D" id="2.30.30.490">
    <property type="match status" value="1"/>
</dbReference>
<dbReference type="PROSITE" id="PS01359">
    <property type="entry name" value="ZF_PHD_1"/>
    <property type="match status" value="1"/>
</dbReference>
<accession>A0A835DNJ8</accession>
<evidence type="ECO:0000256" key="1">
    <source>
        <dbReference type="ARBA" id="ARBA00022723"/>
    </source>
</evidence>
<evidence type="ECO:0000313" key="8">
    <source>
        <dbReference type="Proteomes" id="UP000655225"/>
    </source>
</evidence>
<organism evidence="7 8">
    <name type="scientific">Tetracentron sinense</name>
    <name type="common">Spur-leaf</name>
    <dbReference type="NCBI Taxonomy" id="13715"/>
    <lineage>
        <taxon>Eukaryota</taxon>
        <taxon>Viridiplantae</taxon>
        <taxon>Streptophyta</taxon>
        <taxon>Embryophyta</taxon>
        <taxon>Tracheophyta</taxon>
        <taxon>Spermatophyta</taxon>
        <taxon>Magnoliopsida</taxon>
        <taxon>Trochodendrales</taxon>
        <taxon>Trochodendraceae</taxon>
        <taxon>Tetracentron</taxon>
    </lineage>
</organism>
<dbReference type="Pfam" id="PF25073">
    <property type="entry name" value="DUF7797"/>
    <property type="match status" value="1"/>
</dbReference>
<keyword evidence="3" id="KW-0862">Zinc</keyword>
<dbReference type="PANTHER" id="PTHR47527:SF3">
    <property type="entry name" value="RING_FYVE_PHD ZINC FINGER SUPERFAMILY PROTEIN"/>
    <property type="match status" value="1"/>
</dbReference>
<dbReference type="InterPro" id="IPR013083">
    <property type="entry name" value="Znf_RING/FYVE/PHD"/>
</dbReference>
<feature type="domain" description="PHD-type" evidence="6">
    <location>
        <begin position="409"/>
        <end position="461"/>
    </location>
</feature>
<feature type="compositionally biased region" description="Polar residues" evidence="5">
    <location>
        <begin position="610"/>
        <end position="637"/>
    </location>
</feature>
<evidence type="ECO:0000256" key="5">
    <source>
        <dbReference type="SAM" id="MobiDB-lite"/>
    </source>
</evidence>
<gene>
    <name evidence="7" type="ORF">HHK36_003340</name>
</gene>
<dbReference type="PROSITE" id="PS50016">
    <property type="entry name" value="ZF_PHD_2"/>
    <property type="match status" value="1"/>
</dbReference>
<dbReference type="InterPro" id="IPR019787">
    <property type="entry name" value="Znf_PHD-finger"/>
</dbReference>
<dbReference type="GO" id="GO:0008270">
    <property type="term" value="F:zinc ion binding"/>
    <property type="evidence" value="ECO:0007669"/>
    <property type="project" value="UniProtKB-KW"/>
</dbReference>
<dbReference type="Pfam" id="PF00628">
    <property type="entry name" value="PHD"/>
    <property type="match status" value="1"/>
</dbReference>
<evidence type="ECO:0000256" key="4">
    <source>
        <dbReference type="PROSITE-ProRule" id="PRU00146"/>
    </source>
</evidence>
<feature type="compositionally biased region" description="Basic and acidic residues" evidence="5">
    <location>
        <begin position="494"/>
        <end position="505"/>
    </location>
</feature>
<name>A0A835DNJ8_TETSI</name>
<protein>
    <recommendedName>
        <fullName evidence="6">PHD-type domain-containing protein</fullName>
    </recommendedName>
</protein>
<dbReference type="SUPFAM" id="SSF57903">
    <property type="entry name" value="FYVE/PHD zinc finger"/>
    <property type="match status" value="1"/>
</dbReference>
<dbReference type="CDD" id="cd15489">
    <property type="entry name" value="PHD_SF"/>
    <property type="match status" value="1"/>
</dbReference>
<reference evidence="7 8" key="1">
    <citation type="submission" date="2020-04" db="EMBL/GenBank/DDBJ databases">
        <title>Plant Genome Project.</title>
        <authorList>
            <person name="Zhang R.-G."/>
        </authorList>
    </citation>
    <scope>NUCLEOTIDE SEQUENCE [LARGE SCALE GENOMIC DNA]</scope>
    <source>
        <strain evidence="7">YNK0</strain>
        <tissue evidence="7">Leaf</tissue>
    </source>
</reference>
<dbReference type="InterPro" id="IPR043151">
    <property type="entry name" value="BAH_sf"/>
</dbReference>
<feature type="compositionally biased region" description="Polar residues" evidence="5">
    <location>
        <begin position="480"/>
        <end position="493"/>
    </location>
</feature>
<dbReference type="Proteomes" id="UP000655225">
    <property type="component" value="Unassembled WGS sequence"/>
</dbReference>
<dbReference type="PANTHER" id="PTHR47527">
    <property type="entry name" value="RING/FYVE/PHD ZINC FINGER SUPERFAMILY PROTEIN"/>
    <property type="match status" value="1"/>
</dbReference>
<feature type="region of interest" description="Disordered" evidence="5">
    <location>
        <begin position="589"/>
        <end position="650"/>
    </location>
</feature>
<comment type="caution">
    <text evidence="7">The sequence shown here is derived from an EMBL/GenBank/DDBJ whole genome shotgun (WGS) entry which is preliminary data.</text>
</comment>
<keyword evidence="1" id="KW-0479">Metal-binding</keyword>
<dbReference type="InterPro" id="IPR001965">
    <property type="entry name" value="Znf_PHD"/>
</dbReference>
<feature type="region of interest" description="Disordered" evidence="5">
    <location>
        <begin position="480"/>
        <end position="505"/>
    </location>
</feature>
<evidence type="ECO:0000256" key="2">
    <source>
        <dbReference type="ARBA" id="ARBA00022771"/>
    </source>
</evidence>
<proteinExistence type="predicted"/>
<dbReference type="InterPro" id="IPR056699">
    <property type="entry name" value="DUF7797"/>
</dbReference>
<evidence type="ECO:0000313" key="7">
    <source>
        <dbReference type="EMBL" id="KAF8410803.1"/>
    </source>
</evidence>
<sequence>MASDPFPLQLCLGMGPSGIESIDPSAVRSGKIIASVGDKRLLENDEDLGFRLQKKIRGDSGGDMKRVAEIVLVLSAMGKMRGGGSPTDVEKRLMVEARKKLSEICEAVAPMDILPRDAARVVIEDLGLIRPRDQILGFRPRKMSIAEKLLLMERKMEESKEFAARSATYSSQRLQAGFGAMAETPGTVLHIAHRFPLDKTNPTPVYPGCFQPASSVVHVSAVTSTIPLNQLPTNEVQSAMVSSGLSSSHLGRDSSSLALPRMEKTHFRLDGRSNGPAYALQVRANSSNDHPLEKAPSWSLQPQSTSGAKAGQENKVPHHTPINVEGTHEISQVALQATRDQTYKPSVIQTASGSLPSIHQPLQGMNIMQAPSLYTNHNDIARNVQKFLQPRLPDHPNWTPPSRDYMNKALTCQICKVTINDVESSLICDACEKGVHLKCLESYNQKGIPRGEWHCPKCLMASNGKPLPPKYGHVTRNISAPKISSNTGGVQVSSEKKVQNSDKKVNHSKIMTDQNVNHPKIMADQKVNHLKITANGNPGLTNPAKVGSTGRNPIESSDDIKMPNIREMRGANFLASRIKLDDKDDAAYHGTCPDNSRETSGAVLVPPLSGTPNLRSPQHISISESSPCKAKSTSEPKSQFPAKPSDTGIGICQNPQDVDRIGQSNCAEVSSEQYHVNKPTFEEFEKSNSRETSDCEPKYDIERHDEDVSQGSYVGTLGIGDGARDCARSSSDGLNCVDWVGDILEVVDEKTFYQSCCIKGVVYKLHDHALFHSSNDKLTPFKLQASHLSSSP</sequence>
<feature type="region of interest" description="Disordered" evidence="5">
    <location>
        <begin position="288"/>
        <end position="316"/>
    </location>
</feature>